<evidence type="ECO:0000259" key="1">
    <source>
        <dbReference type="Pfam" id="PF01464"/>
    </source>
</evidence>
<reference evidence="2 3" key="1">
    <citation type="submission" date="2016-05" db="EMBL/GenBank/DDBJ databases">
        <title>Genomic Taxonomy of the Vibrionaceae.</title>
        <authorList>
            <person name="Gomez-Gil B."/>
            <person name="Enciso-Ibarra J."/>
        </authorList>
    </citation>
    <scope>NUCLEOTIDE SEQUENCE [LARGE SCALE GENOMIC DNA]</scope>
    <source>
        <strain evidence="2 3">CAIM 1920</strain>
    </source>
</reference>
<dbReference type="InterPro" id="IPR023346">
    <property type="entry name" value="Lysozyme-like_dom_sf"/>
</dbReference>
<feature type="domain" description="Transglycosylase SLT" evidence="1">
    <location>
        <begin position="267"/>
        <end position="381"/>
    </location>
</feature>
<dbReference type="STRING" id="1080227.A8L45_08445"/>
<dbReference type="EMBL" id="LYBM01000012">
    <property type="protein sequence ID" value="ODA33847.1"/>
    <property type="molecule type" value="Genomic_DNA"/>
</dbReference>
<dbReference type="Gene3D" id="1.10.530.10">
    <property type="match status" value="1"/>
</dbReference>
<dbReference type="AlphaFoldDB" id="A0A1C3EKT9"/>
<comment type="caution">
    <text evidence="2">The sequence shown here is derived from an EMBL/GenBank/DDBJ whole genome shotgun (WGS) entry which is preliminary data.</text>
</comment>
<name>A0A1C3EKT9_9GAMM</name>
<gene>
    <name evidence="2" type="ORF">A8L45_08445</name>
</gene>
<dbReference type="SUPFAM" id="SSF53955">
    <property type="entry name" value="Lysozyme-like"/>
    <property type="match status" value="1"/>
</dbReference>
<sequence length="443" mass="50349">MRRLVCVYLFCLSFTCYSTELESTHFLSNVTSDFGVDDTIGRQAERASEGESGEFLEFVDEEYIERQQQQQSYLNAFDLRRDALLKLWQLPLQTTAAQQVIYSSDLLSRLIINPATQTVSIDIINKEDIPSLERPWLKNIRDQEISGFLQRYDLLTVITRAKQAHVPPRPKESVRTILEDELVLQTERMLSDVERDLILSESDKTKEKQKIQRFYAKRRAKLLQQLASSSDSVYPLVIRLTLPLPISYWQKKLQLYLDNFRLQASLTETDLTLLIAIARVSSRFDADARYASSSFGLMQVSASSAGIAVSQRVFRRALTPSQEILISPGTNIFYGANYLAILKNQYFAGVTEGAGLTYCMLAAYRLGPEFVIDIFRQNDNESLSSVVANIKKLSDKEIVDQLKQGIPYQAVIDFIENTSVLASEYARSGYFLTQKDLSIPDNG</sequence>
<dbReference type="Pfam" id="PF01464">
    <property type="entry name" value="SLT"/>
    <property type="match status" value="1"/>
</dbReference>
<keyword evidence="3" id="KW-1185">Reference proteome</keyword>
<dbReference type="Proteomes" id="UP000094936">
    <property type="component" value="Unassembled WGS sequence"/>
</dbReference>
<proteinExistence type="predicted"/>
<evidence type="ECO:0000313" key="2">
    <source>
        <dbReference type="EMBL" id="ODA33847.1"/>
    </source>
</evidence>
<accession>A0A1C3EKT9</accession>
<organism evidence="2 3">
    <name type="scientific">Veronia pacifica</name>
    <dbReference type="NCBI Taxonomy" id="1080227"/>
    <lineage>
        <taxon>Bacteria</taxon>
        <taxon>Pseudomonadati</taxon>
        <taxon>Pseudomonadota</taxon>
        <taxon>Gammaproteobacteria</taxon>
        <taxon>Vibrionales</taxon>
        <taxon>Vibrionaceae</taxon>
        <taxon>Veronia</taxon>
    </lineage>
</organism>
<dbReference type="InterPro" id="IPR008258">
    <property type="entry name" value="Transglycosylase_SLT_dom_1"/>
</dbReference>
<dbReference type="RefSeq" id="WP_068901192.1">
    <property type="nucleotide sequence ID" value="NZ_JBHUIF010000004.1"/>
</dbReference>
<evidence type="ECO:0000313" key="3">
    <source>
        <dbReference type="Proteomes" id="UP000094936"/>
    </source>
</evidence>
<protein>
    <recommendedName>
        <fullName evidence="1">Transglycosylase SLT domain-containing protein</fullName>
    </recommendedName>
</protein>